<keyword evidence="2" id="KW-1185">Reference proteome</keyword>
<dbReference type="Proteomes" id="UP000032233">
    <property type="component" value="Unassembled WGS sequence"/>
</dbReference>
<proteinExistence type="predicted"/>
<organism evidence="1 2">
    <name type="scientific">Dethiosulfatarculus sandiegensis</name>
    <dbReference type="NCBI Taxonomy" id="1429043"/>
    <lineage>
        <taxon>Bacteria</taxon>
        <taxon>Pseudomonadati</taxon>
        <taxon>Thermodesulfobacteriota</taxon>
        <taxon>Desulfarculia</taxon>
        <taxon>Desulfarculales</taxon>
        <taxon>Desulfarculaceae</taxon>
        <taxon>Dethiosulfatarculus</taxon>
    </lineage>
</organism>
<accession>A0A0D2JYJ2</accession>
<dbReference type="STRING" id="1429043.X474_07515"/>
<sequence length="36" mass="3962">MFTGLEITGHVSGNPGIVLPQMVTRKQTINYLEKTS</sequence>
<reference evidence="1 2" key="1">
    <citation type="submission" date="2013-11" db="EMBL/GenBank/DDBJ databases">
        <title>Metagenomic analysis of a methanogenic consortium involved in long chain n-alkane degradation.</title>
        <authorList>
            <person name="Davidova I.A."/>
            <person name="Callaghan A.V."/>
            <person name="Wawrik B."/>
            <person name="Pruitt S."/>
            <person name="Marks C."/>
            <person name="Duncan K.E."/>
            <person name="Suflita J.M."/>
        </authorList>
    </citation>
    <scope>NUCLEOTIDE SEQUENCE [LARGE SCALE GENOMIC DNA]</scope>
    <source>
        <strain evidence="1 2">SPR</strain>
    </source>
</reference>
<protein>
    <submittedName>
        <fullName evidence="1">Uncharacterized protein</fullName>
    </submittedName>
</protein>
<evidence type="ECO:0000313" key="1">
    <source>
        <dbReference type="EMBL" id="KIX14605.1"/>
    </source>
</evidence>
<dbReference type="EMBL" id="AZAC01000010">
    <property type="protein sequence ID" value="KIX14605.1"/>
    <property type="molecule type" value="Genomic_DNA"/>
</dbReference>
<evidence type="ECO:0000313" key="2">
    <source>
        <dbReference type="Proteomes" id="UP000032233"/>
    </source>
</evidence>
<dbReference type="InParanoid" id="A0A0D2JYJ2"/>
<name>A0A0D2JYJ2_9BACT</name>
<gene>
    <name evidence="1" type="ORF">X474_07515</name>
</gene>
<comment type="caution">
    <text evidence="1">The sequence shown here is derived from an EMBL/GenBank/DDBJ whole genome shotgun (WGS) entry which is preliminary data.</text>
</comment>
<dbReference type="AlphaFoldDB" id="A0A0D2JYJ2"/>